<dbReference type="PANTHER" id="PTHR35910:SF6">
    <property type="entry name" value="2EXR DOMAIN-CONTAINING PROTEIN"/>
    <property type="match status" value="1"/>
</dbReference>
<dbReference type="EMBL" id="PXXK01000028">
    <property type="protein sequence ID" value="RFN54259.1"/>
    <property type="molecule type" value="Genomic_DNA"/>
</dbReference>
<feature type="domain" description="2EXR" evidence="1">
    <location>
        <begin position="25"/>
        <end position="129"/>
    </location>
</feature>
<keyword evidence="3" id="KW-1185">Reference proteome</keyword>
<dbReference type="Proteomes" id="UP000265631">
    <property type="component" value="Unassembled WGS sequence"/>
</dbReference>
<evidence type="ECO:0000259" key="1">
    <source>
        <dbReference type="Pfam" id="PF20150"/>
    </source>
</evidence>
<evidence type="ECO:0000313" key="3">
    <source>
        <dbReference type="Proteomes" id="UP000265631"/>
    </source>
</evidence>
<dbReference type="Pfam" id="PF20150">
    <property type="entry name" value="2EXR"/>
    <property type="match status" value="2"/>
</dbReference>
<reference evidence="2 3" key="1">
    <citation type="journal article" date="2018" name="PLoS Pathog.">
        <title>Evolution of structural diversity of trichothecenes, a family of toxins produced by plant pathogenic and entomopathogenic fungi.</title>
        <authorList>
            <person name="Proctor R.H."/>
            <person name="McCormick S.P."/>
            <person name="Kim H.S."/>
            <person name="Cardoza R.E."/>
            <person name="Stanley A.M."/>
            <person name="Lindo L."/>
            <person name="Kelly A."/>
            <person name="Brown D.W."/>
            <person name="Lee T."/>
            <person name="Vaughan M.M."/>
            <person name="Alexander N.J."/>
            <person name="Busman M."/>
            <person name="Gutierrez S."/>
        </authorList>
    </citation>
    <scope>NUCLEOTIDE SEQUENCE [LARGE SCALE GENOMIC DNA]</scope>
    <source>
        <strain evidence="2 3">NRRL 13405</strain>
    </source>
</reference>
<dbReference type="InterPro" id="IPR045518">
    <property type="entry name" value="2EXR"/>
</dbReference>
<sequence length="599" mass="69608">MSHTYVPWTAPPAEVFTLPAETRTFSLFPDLPYDLRHMIWLQALSCERLIKIRLDENGYINYAPYSQKYNICLLTSGELEHDPRVNPILLTCSESRKIAKQFYRIKFRCSYLDEGPPGKLYLYPEFDIVHVERFEHFVDFAWDMYKKDPNGKGLLNLAISPMEILIFNFPKADSEDFREIIYRLRRLIFVGGAVANLSGDSARREMPYSVPCSGGVSTFDRLPTDPRAIGNLERVQINDRYEPAVPTPEYVPPFVNGFWMGPLEAFQESEEGGEYGYVDMGDYAPELAFSRFPDLSYDIRYMIWLKALSYERYIRIRLIYPPDDAHSSRSYDIKFWDTEEQDTKLIMHPLLYTCPESRKIAKMFYRIQFSWECGEDGITKLYLCPELDILEISWQRFNFLVEFATDCFNRDRDRKGLLNVVLPFPRTFGLNWFPIDKEAAKAAVYRLRHVILEGHVNPTISSDRHSLEKPYSVPTDLGTRTLDHFAIDPRGIDKLARLGLLGHGLREAKNEWQNFLDLVEIDQSKCSFEQSIRLFRAGWRSGLTKPRSVLPSVKGFWIVPMEAFQEGDGDEATDYVDLRDYPPELYVAHPGSTDREESE</sequence>
<gene>
    <name evidence="2" type="ORF">FIE12Z_1385</name>
</gene>
<feature type="domain" description="2EXR" evidence="1">
    <location>
        <begin position="289"/>
        <end position="390"/>
    </location>
</feature>
<dbReference type="STRING" id="2594813.A0A395N3V5"/>
<name>A0A395N3V5_9HYPO</name>
<protein>
    <recommendedName>
        <fullName evidence="1">2EXR domain-containing protein</fullName>
    </recommendedName>
</protein>
<dbReference type="AlphaFoldDB" id="A0A395N3V5"/>
<accession>A0A395N3V5</accession>
<proteinExistence type="predicted"/>
<comment type="caution">
    <text evidence="2">The sequence shown here is derived from an EMBL/GenBank/DDBJ whole genome shotgun (WGS) entry which is preliminary data.</text>
</comment>
<dbReference type="PANTHER" id="PTHR35910">
    <property type="entry name" value="2EXR DOMAIN-CONTAINING PROTEIN"/>
    <property type="match status" value="1"/>
</dbReference>
<organism evidence="2 3">
    <name type="scientific">Fusarium flagelliforme</name>
    <dbReference type="NCBI Taxonomy" id="2675880"/>
    <lineage>
        <taxon>Eukaryota</taxon>
        <taxon>Fungi</taxon>
        <taxon>Dikarya</taxon>
        <taxon>Ascomycota</taxon>
        <taxon>Pezizomycotina</taxon>
        <taxon>Sordariomycetes</taxon>
        <taxon>Hypocreomycetidae</taxon>
        <taxon>Hypocreales</taxon>
        <taxon>Nectriaceae</taxon>
        <taxon>Fusarium</taxon>
        <taxon>Fusarium incarnatum-equiseti species complex</taxon>
    </lineage>
</organism>
<evidence type="ECO:0000313" key="2">
    <source>
        <dbReference type="EMBL" id="RFN54259.1"/>
    </source>
</evidence>